<sequence>MKSTIMKRILLGFIIAISFTTVTVTAQEISPDHIKQVIQKSDVEFDVYFLASDEFLGRNTGTQELKIASRYIATRFQQYGMQQAPGLDGYYQNVPFRMNRAPESVQISGGDSLFTMGQHLLSAGSFRGDIEASTLVMEYASEEEIAEHDISGKIVVAKAGLPGMDSPQQLFQISSQKRAQIAEAGGAGLIERYENPQLPWQVLTGYLTRDQLSLDTEDASEEPENQIPHIWIHTQPEGMNAFLDEQNGETVSLSVEGAEPEPFYSRNVVGIIEGSDPELKDEYILLSAHYDHTGTTGDPSQEDYINNGARDNAVGTAGILAAAKYLSENPPKRSVIVAAWTAEEKGLLGSGYYAENPPISLNQTVYNLNIDGAGYNDTTKVTVIGLGRTEADDDLKASAEAFGLEAIPDPVPEQNLFNRSDNVHFARAGIPSPTYSMGLTAFDDEINQYYHRPTDEPDTIDYDYVTAYIRSFVMAASLVGNSDKAPFWLAGDEYEQAGIELYNYEVENY</sequence>
<evidence type="ECO:0000313" key="9">
    <source>
        <dbReference type="EMBL" id="PKD42428.1"/>
    </source>
</evidence>
<dbReference type="GO" id="GO:0006508">
    <property type="term" value="P:proteolysis"/>
    <property type="evidence" value="ECO:0007669"/>
    <property type="project" value="UniProtKB-KW"/>
</dbReference>
<evidence type="ECO:0000259" key="8">
    <source>
        <dbReference type="Pfam" id="PF04389"/>
    </source>
</evidence>
<evidence type="ECO:0000256" key="1">
    <source>
        <dbReference type="ARBA" id="ARBA00022438"/>
    </source>
</evidence>
<dbReference type="AlphaFoldDB" id="A0A2N0VE80"/>
<feature type="chain" id="PRO_5014845369" evidence="7">
    <location>
        <begin position="27"/>
        <end position="509"/>
    </location>
</feature>
<dbReference type="InterPro" id="IPR007484">
    <property type="entry name" value="Peptidase_M28"/>
</dbReference>
<evidence type="ECO:0000256" key="3">
    <source>
        <dbReference type="ARBA" id="ARBA00022723"/>
    </source>
</evidence>
<keyword evidence="3" id="KW-0479">Metal-binding</keyword>
<keyword evidence="4 7" id="KW-0732">Signal</keyword>
<name>A0A2N0VE80_9BACT</name>
<protein>
    <submittedName>
        <fullName evidence="9">Arginyl aminopeptidase</fullName>
    </submittedName>
</protein>
<evidence type="ECO:0000256" key="5">
    <source>
        <dbReference type="ARBA" id="ARBA00022801"/>
    </source>
</evidence>
<keyword evidence="6" id="KW-0862">Zinc</keyword>
<dbReference type="Pfam" id="PF04389">
    <property type="entry name" value="Peptidase_M28"/>
    <property type="match status" value="1"/>
</dbReference>
<evidence type="ECO:0000256" key="6">
    <source>
        <dbReference type="ARBA" id="ARBA00022833"/>
    </source>
</evidence>
<dbReference type="OrthoDB" id="1521787at2"/>
<dbReference type="Proteomes" id="UP000233398">
    <property type="component" value="Unassembled WGS sequence"/>
</dbReference>
<dbReference type="PANTHER" id="PTHR12147">
    <property type="entry name" value="METALLOPEPTIDASE M28 FAMILY MEMBER"/>
    <property type="match status" value="1"/>
</dbReference>
<keyword evidence="5" id="KW-0378">Hydrolase</keyword>
<keyword evidence="1 9" id="KW-0031">Aminopeptidase</keyword>
<evidence type="ECO:0000256" key="7">
    <source>
        <dbReference type="SAM" id="SignalP"/>
    </source>
</evidence>
<evidence type="ECO:0000313" key="10">
    <source>
        <dbReference type="Proteomes" id="UP000233398"/>
    </source>
</evidence>
<gene>
    <name evidence="9" type="ORF">CWD77_15425</name>
</gene>
<organism evidence="9 10">
    <name type="scientific">Rhodohalobacter barkolensis</name>
    <dbReference type="NCBI Taxonomy" id="2053187"/>
    <lineage>
        <taxon>Bacteria</taxon>
        <taxon>Pseudomonadati</taxon>
        <taxon>Balneolota</taxon>
        <taxon>Balneolia</taxon>
        <taxon>Balneolales</taxon>
        <taxon>Balneolaceae</taxon>
        <taxon>Rhodohalobacter</taxon>
    </lineage>
</organism>
<dbReference type="Gene3D" id="3.50.30.30">
    <property type="match status" value="1"/>
</dbReference>
<feature type="domain" description="Peptidase M28" evidence="8">
    <location>
        <begin position="267"/>
        <end position="468"/>
    </location>
</feature>
<dbReference type="SUPFAM" id="SSF53187">
    <property type="entry name" value="Zn-dependent exopeptidases"/>
    <property type="match status" value="1"/>
</dbReference>
<evidence type="ECO:0000256" key="2">
    <source>
        <dbReference type="ARBA" id="ARBA00022670"/>
    </source>
</evidence>
<dbReference type="GO" id="GO:0004177">
    <property type="term" value="F:aminopeptidase activity"/>
    <property type="evidence" value="ECO:0007669"/>
    <property type="project" value="UniProtKB-KW"/>
</dbReference>
<feature type="signal peptide" evidence="7">
    <location>
        <begin position="1"/>
        <end position="26"/>
    </location>
</feature>
<comment type="caution">
    <text evidence="9">The sequence shown here is derived from an EMBL/GenBank/DDBJ whole genome shotgun (WGS) entry which is preliminary data.</text>
</comment>
<dbReference type="GO" id="GO:0008235">
    <property type="term" value="F:metalloexopeptidase activity"/>
    <property type="evidence" value="ECO:0007669"/>
    <property type="project" value="InterPro"/>
</dbReference>
<keyword evidence="10" id="KW-1185">Reference proteome</keyword>
<reference evidence="9 10" key="1">
    <citation type="submission" date="2017-11" db="EMBL/GenBank/DDBJ databases">
        <title>Rhodohalobacter 15182 sp. nov., isolated from a salt lake.</title>
        <authorList>
            <person name="Han S."/>
        </authorList>
    </citation>
    <scope>NUCLEOTIDE SEQUENCE [LARGE SCALE GENOMIC DNA]</scope>
    <source>
        <strain evidence="9 10">15182</strain>
    </source>
</reference>
<dbReference type="InterPro" id="IPR045175">
    <property type="entry name" value="M28_fam"/>
</dbReference>
<dbReference type="Gene3D" id="3.40.630.10">
    <property type="entry name" value="Zn peptidases"/>
    <property type="match status" value="1"/>
</dbReference>
<evidence type="ECO:0000256" key="4">
    <source>
        <dbReference type="ARBA" id="ARBA00022729"/>
    </source>
</evidence>
<proteinExistence type="predicted"/>
<dbReference type="GO" id="GO:0046872">
    <property type="term" value="F:metal ion binding"/>
    <property type="evidence" value="ECO:0007669"/>
    <property type="project" value="UniProtKB-KW"/>
</dbReference>
<keyword evidence="2" id="KW-0645">Protease</keyword>
<dbReference type="PANTHER" id="PTHR12147:SF56">
    <property type="entry name" value="AMINOPEPTIDASE YDR415C-RELATED"/>
    <property type="match status" value="1"/>
</dbReference>
<accession>A0A2N0VE80</accession>
<dbReference type="EMBL" id="PISP01000007">
    <property type="protein sequence ID" value="PKD42428.1"/>
    <property type="molecule type" value="Genomic_DNA"/>
</dbReference>